<dbReference type="GO" id="GO:0008270">
    <property type="term" value="F:zinc ion binding"/>
    <property type="evidence" value="ECO:0007669"/>
    <property type="project" value="UniProtKB-KW"/>
</dbReference>
<keyword evidence="1 3" id="KW-0863">Zinc-finger</keyword>
<dbReference type="PANTHER" id="PTHR10131">
    <property type="entry name" value="TNF RECEPTOR ASSOCIATED FACTOR"/>
    <property type="match status" value="1"/>
</dbReference>
<evidence type="ECO:0000259" key="5">
    <source>
        <dbReference type="PROSITE" id="PS50089"/>
    </source>
</evidence>
<evidence type="ECO:0000256" key="2">
    <source>
        <dbReference type="ARBA" id="ARBA00022833"/>
    </source>
</evidence>
<comment type="caution">
    <text evidence="6">The sequence shown here is derived from an EMBL/GenBank/DDBJ whole genome shotgun (WGS) entry which is preliminary data.</text>
</comment>
<dbReference type="InterPro" id="IPR001841">
    <property type="entry name" value="Znf_RING"/>
</dbReference>
<evidence type="ECO:0000313" key="6">
    <source>
        <dbReference type="EMBL" id="CAF1588886.1"/>
    </source>
</evidence>
<dbReference type="Proteomes" id="UP000663828">
    <property type="component" value="Unassembled WGS sequence"/>
</dbReference>
<keyword evidence="2" id="KW-0862">Zinc</keyword>
<dbReference type="AlphaFoldDB" id="A0A815ZUN9"/>
<feature type="coiled-coil region" evidence="4">
    <location>
        <begin position="156"/>
        <end position="190"/>
    </location>
</feature>
<dbReference type="InterPro" id="IPR013083">
    <property type="entry name" value="Znf_RING/FYVE/PHD"/>
</dbReference>
<evidence type="ECO:0000256" key="4">
    <source>
        <dbReference type="SAM" id="Coils"/>
    </source>
</evidence>
<name>A0A815ZUN9_ADIRI</name>
<evidence type="ECO:0000256" key="3">
    <source>
        <dbReference type="PROSITE-ProRule" id="PRU00175"/>
    </source>
</evidence>
<dbReference type="PROSITE" id="PS50089">
    <property type="entry name" value="ZF_RING_2"/>
    <property type="match status" value="1"/>
</dbReference>
<reference evidence="6" key="1">
    <citation type="submission" date="2021-02" db="EMBL/GenBank/DDBJ databases">
        <authorList>
            <person name="Nowell W R."/>
        </authorList>
    </citation>
    <scope>NUCLEOTIDE SEQUENCE</scope>
</reference>
<accession>A0A815ZUN9</accession>
<keyword evidence="1 3" id="KW-0479">Metal-binding</keyword>
<organism evidence="6 7">
    <name type="scientific">Adineta ricciae</name>
    <name type="common">Rotifer</name>
    <dbReference type="NCBI Taxonomy" id="249248"/>
    <lineage>
        <taxon>Eukaryota</taxon>
        <taxon>Metazoa</taxon>
        <taxon>Spiralia</taxon>
        <taxon>Gnathifera</taxon>
        <taxon>Rotifera</taxon>
        <taxon>Eurotatoria</taxon>
        <taxon>Bdelloidea</taxon>
        <taxon>Adinetida</taxon>
        <taxon>Adinetidae</taxon>
        <taxon>Adineta</taxon>
    </lineage>
</organism>
<dbReference type="Gene3D" id="3.30.40.10">
    <property type="entry name" value="Zinc/RING finger domain, C3HC4 (zinc finger)"/>
    <property type="match status" value="2"/>
</dbReference>
<evidence type="ECO:0000313" key="7">
    <source>
        <dbReference type="Proteomes" id="UP000663828"/>
    </source>
</evidence>
<dbReference type="EMBL" id="CAJNOR010006204">
    <property type="protein sequence ID" value="CAF1588886.1"/>
    <property type="molecule type" value="Genomic_DNA"/>
</dbReference>
<gene>
    <name evidence="6" type="ORF">XAT740_LOCUS46333</name>
</gene>
<protein>
    <recommendedName>
        <fullName evidence="5">RING-type domain-containing protein</fullName>
    </recommendedName>
</protein>
<dbReference type="PANTHER" id="PTHR10131:SF94">
    <property type="entry name" value="TNF RECEPTOR-ASSOCIATED FACTOR 4"/>
    <property type="match status" value="1"/>
</dbReference>
<proteinExistence type="predicted"/>
<dbReference type="SUPFAM" id="SSF57850">
    <property type="entry name" value="RING/U-box"/>
    <property type="match status" value="1"/>
</dbReference>
<evidence type="ECO:0000256" key="1">
    <source>
        <dbReference type="ARBA" id="ARBA00022771"/>
    </source>
</evidence>
<feature type="domain" description="RING-type" evidence="5">
    <location>
        <begin position="21"/>
        <end position="58"/>
    </location>
</feature>
<keyword evidence="7" id="KW-1185">Reference proteome</keyword>
<sequence length="378" mass="43761">MGIDVDRIVNSNGNSTDLITCSICHDILWKPFTCEICENSFCNDCISLWLEKHPNVCPNNCEYKQRQRLPLILVQLLSKLKILCKNQQTGCQDILSYESLEQHECQCDFQIEQCIGCSKAMPKKERNIHEPLCEQVELQCHVCQGKYKRMNGHDQIECLQNCLIEQQIKIQLLEDKDKQQQIRLEQLETRLTTFENLNNRRIIQFDDVFESNREHIKTNGNIDFNYANFIWENFIYRHISSAIYEDGCMMNSNSSNQNGYLRVNAFTQGQEYVLSSNSMASPYQYSYSFPQLGSSYPTITSSNGTFDIHSIDISTIIPSSQILVTGLKDDCELYTKTIFLTNNSTRIVLEWLNIDKLSFRLAHPSGNTQMFLSRLILT</sequence>
<keyword evidence="4" id="KW-0175">Coiled coil</keyword>